<protein>
    <submittedName>
        <fullName evidence="2">Uncharacterized protein</fullName>
    </submittedName>
</protein>
<evidence type="ECO:0000313" key="7">
    <source>
        <dbReference type="Proteomes" id="UP000220691"/>
    </source>
</evidence>
<evidence type="ECO:0000313" key="4">
    <source>
        <dbReference type="EMBL" id="PEN84760.1"/>
    </source>
</evidence>
<evidence type="ECO:0000313" key="5">
    <source>
        <dbReference type="Proteomes" id="UP000075591"/>
    </source>
</evidence>
<keyword evidence="1" id="KW-0812">Transmembrane</keyword>
<gene>
    <name evidence="2" type="ORF">AT274_04060</name>
    <name evidence="3" type="ORF">BJR07_27540</name>
    <name evidence="4" type="ORF">CN553_27645</name>
</gene>
<feature type="transmembrane region" description="Helical" evidence="1">
    <location>
        <begin position="158"/>
        <end position="180"/>
    </location>
</feature>
<reference evidence="2 5" key="1">
    <citation type="submission" date="2015-12" db="EMBL/GenBank/DDBJ databases">
        <title>Bacillus cereus Group isolate.</title>
        <authorList>
            <person name="Kovac J."/>
        </authorList>
    </citation>
    <scope>NUCLEOTIDE SEQUENCE [LARGE SCALE GENOMIC DNA]</scope>
    <source>
        <strain evidence="2 5">FSL W8-0275</strain>
    </source>
</reference>
<dbReference type="PATRIC" id="fig|1396.422.peg.5604"/>
<proteinExistence type="predicted"/>
<dbReference type="EMBL" id="MPON01000020">
    <property type="protein sequence ID" value="OKA32496.1"/>
    <property type="molecule type" value="Genomic_DNA"/>
</dbReference>
<dbReference type="Proteomes" id="UP000075591">
    <property type="component" value="Unassembled WGS sequence"/>
</dbReference>
<feature type="transmembrane region" description="Helical" evidence="1">
    <location>
        <begin position="62"/>
        <end position="83"/>
    </location>
</feature>
<dbReference type="RefSeq" id="WP_001018982.1">
    <property type="nucleotide sequence ID" value="NZ_CAKJVO010000022.1"/>
</dbReference>
<keyword evidence="1" id="KW-1133">Transmembrane helix</keyword>
<name>A0A150B2F5_BACCE</name>
<reference evidence="4 7" key="3">
    <citation type="submission" date="2017-09" db="EMBL/GenBank/DDBJ databases">
        <title>Large-scale bioinformatics analysis of Bacillus genomes uncovers conserved roles of natural products in bacterial physiology.</title>
        <authorList>
            <consortium name="Agbiome Team Llc"/>
            <person name="Bleich R.M."/>
            <person name="Kirk G.J."/>
            <person name="Santa Maria K.C."/>
            <person name="Allen S.E."/>
            <person name="Farag S."/>
            <person name="Shank E.A."/>
            <person name="Bowers A."/>
        </authorList>
    </citation>
    <scope>NUCLEOTIDE SEQUENCE [LARGE SCALE GENOMIC DNA]</scope>
    <source>
        <strain evidence="4 7">AFS027647</strain>
    </source>
</reference>
<organism evidence="2 5">
    <name type="scientific">Bacillus cereus</name>
    <dbReference type="NCBI Taxonomy" id="1396"/>
    <lineage>
        <taxon>Bacteria</taxon>
        <taxon>Bacillati</taxon>
        <taxon>Bacillota</taxon>
        <taxon>Bacilli</taxon>
        <taxon>Bacillales</taxon>
        <taxon>Bacillaceae</taxon>
        <taxon>Bacillus</taxon>
        <taxon>Bacillus cereus group</taxon>
    </lineage>
</organism>
<evidence type="ECO:0000256" key="1">
    <source>
        <dbReference type="SAM" id="Phobius"/>
    </source>
</evidence>
<dbReference type="EMBL" id="LOMT01000101">
    <property type="protein sequence ID" value="KXX95474.1"/>
    <property type="molecule type" value="Genomic_DNA"/>
</dbReference>
<reference evidence="3 6" key="2">
    <citation type="submission" date="2016-11" db="EMBL/GenBank/DDBJ databases">
        <title>Identification of Bacillus cereus isolated from egg-white.</title>
        <authorList>
            <person name="Soni A."/>
            <person name="Oey I."/>
            <person name="Silcock P."/>
            <person name="Bremer P."/>
        </authorList>
    </citation>
    <scope>NUCLEOTIDE SEQUENCE [LARGE SCALE GENOMIC DNA]</scope>
    <source>
        <strain evidence="3 6">NZAS03</strain>
    </source>
</reference>
<keyword evidence="1" id="KW-0472">Membrane</keyword>
<accession>A0A150B2F5</accession>
<evidence type="ECO:0000313" key="6">
    <source>
        <dbReference type="Proteomes" id="UP000186535"/>
    </source>
</evidence>
<dbReference type="Proteomes" id="UP000220691">
    <property type="component" value="Unassembled WGS sequence"/>
</dbReference>
<evidence type="ECO:0000313" key="2">
    <source>
        <dbReference type="EMBL" id="KXX95474.1"/>
    </source>
</evidence>
<dbReference type="AlphaFoldDB" id="A0A150B2F5"/>
<comment type="caution">
    <text evidence="2">The sequence shown here is derived from an EMBL/GenBank/DDBJ whole genome shotgun (WGS) entry which is preliminary data.</text>
</comment>
<dbReference type="EMBL" id="NUAN01000221">
    <property type="protein sequence ID" value="PEN84760.1"/>
    <property type="molecule type" value="Genomic_DNA"/>
</dbReference>
<evidence type="ECO:0000313" key="3">
    <source>
        <dbReference type="EMBL" id="OKA32496.1"/>
    </source>
</evidence>
<sequence>MAIVRQGEVLEVGKKISGNFKDGFKFNNGIANKHIIDPDVWSMNIRDVEILTEEKSRSKKSVAGRAIVGGVLLGGVGAVVGGVTAKNKTKMYAAISYHNGMQDILEVSPFELNDLKRIAEQNREKGNTIYRDIEKDYSNYPPNQNVNKQESQSDTGSLLIEIFSIVFWIVVLIMIIKWLFT</sequence>
<dbReference type="Proteomes" id="UP000186535">
    <property type="component" value="Unassembled WGS sequence"/>
</dbReference>